<evidence type="ECO:0000313" key="2">
    <source>
        <dbReference type="Proteomes" id="UP001054889"/>
    </source>
</evidence>
<organism evidence="1 2">
    <name type="scientific">Eleusine coracana subsp. coracana</name>
    <dbReference type="NCBI Taxonomy" id="191504"/>
    <lineage>
        <taxon>Eukaryota</taxon>
        <taxon>Viridiplantae</taxon>
        <taxon>Streptophyta</taxon>
        <taxon>Embryophyta</taxon>
        <taxon>Tracheophyta</taxon>
        <taxon>Spermatophyta</taxon>
        <taxon>Magnoliopsida</taxon>
        <taxon>Liliopsida</taxon>
        <taxon>Poales</taxon>
        <taxon>Poaceae</taxon>
        <taxon>PACMAD clade</taxon>
        <taxon>Chloridoideae</taxon>
        <taxon>Cynodonteae</taxon>
        <taxon>Eleusininae</taxon>
        <taxon>Eleusine</taxon>
    </lineage>
</organism>
<gene>
    <name evidence="1" type="primary">ga20030</name>
    <name evidence="1" type="ORF">PR202_ga20030</name>
</gene>
<dbReference type="Proteomes" id="UP001054889">
    <property type="component" value="Unassembled WGS sequence"/>
</dbReference>
<protein>
    <submittedName>
        <fullName evidence="1">Uncharacterized protein</fullName>
    </submittedName>
</protein>
<evidence type="ECO:0000313" key="1">
    <source>
        <dbReference type="EMBL" id="GJN02657.1"/>
    </source>
</evidence>
<reference evidence="1" key="1">
    <citation type="journal article" date="2018" name="DNA Res.">
        <title>Multiple hybrid de novo genome assembly of finger millet, an orphan allotetraploid crop.</title>
        <authorList>
            <person name="Hatakeyama M."/>
            <person name="Aluri S."/>
            <person name="Balachadran M.T."/>
            <person name="Sivarajan S.R."/>
            <person name="Patrignani A."/>
            <person name="Gruter S."/>
            <person name="Poveda L."/>
            <person name="Shimizu-Inatsugi R."/>
            <person name="Baeten J."/>
            <person name="Francoijs K.J."/>
            <person name="Nataraja K.N."/>
            <person name="Reddy Y.A.N."/>
            <person name="Phadnis S."/>
            <person name="Ravikumar R.L."/>
            <person name="Schlapbach R."/>
            <person name="Sreeman S.M."/>
            <person name="Shimizu K.K."/>
        </authorList>
    </citation>
    <scope>NUCLEOTIDE SEQUENCE</scope>
</reference>
<comment type="caution">
    <text evidence="1">The sequence shown here is derived from an EMBL/GenBank/DDBJ whole genome shotgun (WGS) entry which is preliminary data.</text>
</comment>
<dbReference type="AlphaFoldDB" id="A0AAV5CW18"/>
<reference evidence="1" key="2">
    <citation type="submission" date="2021-12" db="EMBL/GenBank/DDBJ databases">
        <title>Resequencing data analysis of finger millet.</title>
        <authorList>
            <person name="Hatakeyama M."/>
            <person name="Aluri S."/>
            <person name="Balachadran M.T."/>
            <person name="Sivarajan S.R."/>
            <person name="Poveda L."/>
            <person name="Shimizu-Inatsugi R."/>
            <person name="Schlapbach R."/>
            <person name="Sreeman S.M."/>
            <person name="Shimizu K.K."/>
        </authorList>
    </citation>
    <scope>NUCLEOTIDE SEQUENCE</scope>
</reference>
<proteinExistence type="predicted"/>
<dbReference type="EMBL" id="BQKI01000009">
    <property type="protein sequence ID" value="GJN02657.1"/>
    <property type="molecule type" value="Genomic_DNA"/>
</dbReference>
<name>A0AAV5CW18_ELECO</name>
<accession>A0AAV5CW18</accession>
<sequence length="80" mass="9442">MPKLNFLRFNGEFVPLPWLNKCESYFRCVGTLETEKVWLADLHLDDVAAKWFLALARDNIRLPWADFAIYVNLRFGPVLR</sequence>
<keyword evidence="2" id="KW-1185">Reference proteome</keyword>